<feature type="compositionally biased region" description="Basic and acidic residues" evidence="13">
    <location>
        <begin position="12"/>
        <end position="21"/>
    </location>
</feature>
<evidence type="ECO:0000256" key="13">
    <source>
        <dbReference type="SAM" id="MobiDB-lite"/>
    </source>
</evidence>
<evidence type="ECO:0000256" key="7">
    <source>
        <dbReference type="ARBA" id="ARBA00022840"/>
    </source>
</evidence>
<dbReference type="Gene3D" id="3.40.50.300">
    <property type="entry name" value="P-loop containing nucleotide triphosphate hydrolases"/>
    <property type="match status" value="1"/>
</dbReference>
<dbReference type="GO" id="GO:0035861">
    <property type="term" value="C:site of double-strand break"/>
    <property type="evidence" value="ECO:0007669"/>
    <property type="project" value="TreeGrafter"/>
</dbReference>
<dbReference type="PANTHER" id="PTHR19306:SF6">
    <property type="entry name" value="STRUCTURAL MAINTENANCE OF CHROMOSOMES PROTEIN 6"/>
    <property type="match status" value="1"/>
</dbReference>
<keyword evidence="5" id="KW-0547">Nucleotide-binding</keyword>
<sequence>MVAPRVNIDDGETPRSLDKKLEKLTQSLQQYEKEMGASREEIATAAAEADAKCERSKEQITDFKQLSEFTYLLSERSFRGKLLTNHKEKLLDLQVEPDSTKKSSGRGTKTLSGGEKSFSQICLLLALWEAMGSPIRCLDEFDVYMDSVNRKITIELLMNAARRSVGRQFILLTPGSRAEIRVAPDVRVIELAEPERGQSTISFGR</sequence>
<evidence type="ECO:0008006" key="16">
    <source>
        <dbReference type="Google" id="ProtNLM"/>
    </source>
</evidence>
<dbReference type="Proteomes" id="UP000054559">
    <property type="component" value="Unassembled WGS sequence"/>
</dbReference>
<dbReference type="GO" id="GO:0030915">
    <property type="term" value="C:Smc5-Smc6 complex"/>
    <property type="evidence" value="ECO:0007669"/>
    <property type="project" value="TreeGrafter"/>
</dbReference>
<evidence type="ECO:0000256" key="12">
    <source>
        <dbReference type="SAM" id="Coils"/>
    </source>
</evidence>
<evidence type="ECO:0000256" key="9">
    <source>
        <dbReference type="ARBA" id="ARBA00023172"/>
    </source>
</evidence>
<proteinExistence type="inferred from homology"/>
<name>A0A0J8QJE6_COCIT</name>
<keyword evidence="4" id="KW-0158">Chromosome</keyword>
<evidence type="ECO:0000256" key="8">
    <source>
        <dbReference type="ARBA" id="ARBA00023054"/>
    </source>
</evidence>
<feature type="region of interest" description="Disordered" evidence="13">
    <location>
        <begin position="1"/>
        <end position="21"/>
    </location>
</feature>
<evidence type="ECO:0000256" key="4">
    <source>
        <dbReference type="ARBA" id="ARBA00022454"/>
    </source>
</evidence>
<evidence type="ECO:0000256" key="10">
    <source>
        <dbReference type="ARBA" id="ARBA00023204"/>
    </source>
</evidence>
<evidence type="ECO:0000256" key="1">
    <source>
        <dbReference type="ARBA" id="ARBA00004123"/>
    </source>
</evidence>
<protein>
    <recommendedName>
        <fullName evidence="16">RecF/RecN/SMC N-terminal domain-containing protein</fullName>
    </recommendedName>
</protein>
<dbReference type="GO" id="GO:0005524">
    <property type="term" value="F:ATP binding"/>
    <property type="evidence" value="ECO:0007669"/>
    <property type="project" value="UniProtKB-KW"/>
</dbReference>
<dbReference type="GO" id="GO:0003697">
    <property type="term" value="F:single-stranded DNA binding"/>
    <property type="evidence" value="ECO:0007669"/>
    <property type="project" value="TreeGrafter"/>
</dbReference>
<keyword evidence="11" id="KW-0539">Nucleus</keyword>
<keyword evidence="10" id="KW-0234">DNA repair</keyword>
<keyword evidence="7" id="KW-0067">ATP-binding</keyword>
<evidence type="ECO:0000256" key="3">
    <source>
        <dbReference type="ARBA" id="ARBA00006793"/>
    </source>
</evidence>
<evidence type="ECO:0000256" key="5">
    <source>
        <dbReference type="ARBA" id="ARBA00022741"/>
    </source>
</evidence>
<evidence type="ECO:0000313" key="14">
    <source>
        <dbReference type="EMBL" id="KMU72524.1"/>
    </source>
</evidence>
<keyword evidence="9" id="KW-0233">DNA recombination</keyword>
<dbReference type="GO" id="GO:0005634">
    <property type="term" value="C:nucleus"/>
    <property type="evidence" value="ECO:0007669"/>
    <property type="project" value="UniProtKB-SubCell"/>
</dbReference>
<dbReference type="GO" id="GO:0003684">
    <property type="term" value="F:damaged DNA binding"/>
    <property type="evidence" value="ECO:0007669"/>
    <property type="project" value="TreeGrafter"/>
</dbReference>
<dbReference type="SUPFAM" id="SSF52540">
    <property type="entry name" value="P-loop containing nucleoside triphosphate hydrolases"/>
    <property type="match status" value="1"/>
</dbReference>
<comment type="similarity">
    <text evidence="3">Belongs to the SMC family. SMC6 subfamily.</text>
</comment>
<accession>A0A0J8QJE6</accession>
<feature type="coiled-coil region" evidence="12">
    <location>
        <begin position="21"/>
        <end position="48"/>
    </location>
</feature>
<reference evidence="15" key="1">
    <citation type="journal article" date="2010" name="Genome Res.">
        <title>Population genomic sequencing of Coccidioides fungi reveals recent hybridization and transposon control.</title>
        <authorList>
            <person name="Neafsey D.E."/>
            <person name="Barker B.M."/>
            <person name="Sharpton T.J."/>
            <person name="Stajich J.E."/>
            <person name="Park D.J."/>
            <person name="Whiston E."/>
            <person name="Hung C.-Y."/>
            <person name="McMahan C."/>
            <person name="White J."/>
            <person name="Sykes S."/>
            <person name="Heiman D."/>
            <person name="Young S."/>
            <person name="Zeng Q."/>
            <person name="Abouelleil A."/>
            <person name="Aftuck L."/>
            <person name="Bessette D."/>
            <person name="Brown A."/>
            <person name="FitzGerald M."/>
            <person name="Lui A."/>
            <person name="Macdonald J.P."/>
            <person name="Priest M."/>
            <person name="Orbach M.J."/>
            <person name="Galgiani J.N."/>
            <person name="Kirkland T.N."/>
            <person name="Cole G.T."/>
            <person name="Birren B.W."/>
            <person name="Henn M.R."/>
            <person name="Taylor J.W."/>
            <person name="Rounsley S.D."/>
        </authorList>
    </citation>
    <scope>NUCLEOTIDE SEQUENCE [LARGE SCALE GENOMIC DNA]</scope>
    <source>
        <strain evidence="15">RMSCC 3703</strain>
    </source>
</reference>
<gene>
    <name evidence="14" type="ORF">CISG_09511</name>
</gene>
<dbReference type="STRING" id="454286.A0A0J8QJE6"/>
<keyword evidence="6" id="KW-0227">DNA damage</keyword>
<dbReference type="GO" id="GO:0000724">
    <property type="term" value="P:double-strand break repair via homologous recombination"/>
    <property type="evidence" value="ECO:0007669"/>
    <property type="project" value="TreeGrafter"/>
</dbReference>
<comment type="subcellular location">
    <subcellularLocation>
        <location evidence="2">Chromosome</location>
    </subcellularLocation>
    <subcellularLocation>
        <location evidence="1">Nucleus</location>
    </subcellularLocation>
</comment>
<organism evidence="14 15">
    <name type="scientific">Coccidioides immitis RMSCC 3703</name>
    <dbReference type="NCBI Taxonomy" id="454286"/>
    <lineage>
        <taxon>Eukaryota</taxon>
        <taxon>Fungi</taxon>
        <taxon>Dikarya</taxon>
        <taxon>Ascomycota</taxon>
        <taxon>Pezizomycotina</taxon>
        <taxon>Eurotiomycetes</taxon>
        <taxon>Eurotiomycetidae</taxon>
        <taxon>Onygenales</taxon>
        <taxon>Onygenaceae</taxon>
        <taxon>Coccidioides</taxon>
    </lineage>
</organism>
<dbReference type="InterPro" id="IPR027417">
    <property type="entry name" value="P-loop_NTPase"/>
</dbReference>
<evidence type="ECO:0000256" key="11">
    <source>
        <dbReference type="ARBA" id="ARBA00023242"/>
    </source>
</evidence>
<evidence type="ECO:0000313" key="15">
    <source>
        <dbReference type="Proteomes" id="UP000054559"/>
    </source>
</evidence>
<evidence type="ECO:0000256" key="2">
    <source>
        <dbReference type="ARBA" id="ARBA00004286"/>
    </source>
</evidence>
<keyword evidence="8 12" id="KW-0175">Coiled coil</keyword>
<evidence type="ECO:0000256" key="6">
    <source>
        <dbReference type="ARBA" id="ARBA00022763"/>
    </source>
</evidence>
<dbReference type="EMBL" id="DS268219">
    <property type="protein sequence ID" value="KMU72524.1"/>
    <property type="molecule type" value="Genomic_DNA"/>
</dbReference>
<dbReference type="AlphaFoldDB" id="A0A0J8QJE6"/>
<dbReference type="PANTHER" id="PTHR19306">
    <property type="entry name" value="STRUCTURAL MAINTENANCE OF CHROMOSOMES 5,6 SMC5, SMC6"/>
    <property type="match status" value="1"/>
</dbReference>